<feature type="region of interest" description="Disordered" evidence="2">
    <location>
        <begin position="52"/>
        <end position="86"/>
    </location>
</feature>
<dbReference type="Proteomes" id="UP001295684">
    <property type="component" value="Unassembled WGS sequence"/>
</dbReference>
<evidence type="ECO:0000256" key="2">
    <source>
        <dbReference type="SAM" id="MobiDB-lite"/>
    </source>
</evidence>
<dbReference type="SUPFAM" id="SSF48452">
    <property type="entry name" value="TPR-like"/>
    <property type="match status" value="1"/>
</dbReference>
<dbReference type="Gene3D" id="1.25.40.10">
    <property type="entry name" value="Tetratricopeptide repeat domain"/>
    <property type="match status" value="1"/>
</dbReference>
<protein>
    <submittedName>
        <fullName evidence="3">Uncharacterized protein</fullName>
    </submittedName>
</protein>
<sequence length="533" mass="61884">MKSFREILLEKNKTMPNPASVKSSAKLKKGFEASIGGPQNTSQLFVKRMKVKNTKNFESPQIPNAKSKRQTITGKYISNDPSGKAKGLKYIQKRKDELLTARTSSQSKTAARSGFHPSSRGPKGESDRSEPRVALPNTATMPNQPPVEDEETRRKRILKRTVSLLSVTPSSVASKDSGKSRIKFFNFNSKQFNQTIKNNVAVIKNSIKNYISSFEEFYAAKQYNEAIEIAKNIIQVCLRIPDYALLKEYYKKAGKLCFKVNRYSDSIKFYEPLRNMCKTTKDSECLLYSLLRIGEAYQAIKKYDQAIFAFKKLLQYSWKYDNYKYEVKSYERLCMQYFFKSDPEKCQFYHKRAGEGKCEEKKSYIRYLNEANLYKKEREHHFVFGELKKHDYNEGIKRLANDVKFCSTIHKHSNNISCDLLKVRYPNSKFSCLSLSEITEQTGVQVLIRIDTPIEKILKIEAPSPTLSKKLKNRKAKFKLIPDENAVPKRSSSQDEKFKIELTESERKRLFFRKYIRSTTKQVKIKRRNNSVI</sequence>
<comment type="caution">
    <text evidence="3">The sequence shown here is derived from an EMBL/GenBank/DDBJ whole genome shotgun (WGS) entry which is preliminary data.</text>
</comment>
<feature type="repeat" description="TPR" evidence="1">
    <location>
        <begin position="287"/>
        <end position="320"/>
    </location>
</feature>
<feature type="compositionally biased region" description="Polar residues" evidence="2">
    <location>
        <begin position="101"/>
        <end position="110"/>
    </location>
</feature>
<evidence type="ECO:0000313" key="3">
    <source>
        <dbReference type="EMBL" id="CAI2385050.1"/>
    </source>
</evidence>
<dbReference type="InterPro" id="IPR019734">
    <property type="entry name" value="TPR_rpt"/>
</dbReference>
<reference evidence="3" key="1">
    <citation type="submission" date="2023-07" db="EMBL/GenBank/DDBJ databases">
        <authorList>
            <consortium name="AG Swart"/>
            <person name="Singh M."/>
            <person name="Singh A."/>
            <person name="Seah K."/>
            <person name="Emmerich C."/>
        </authorList>
    </citation>
    <scope>NUCLEOTIDE SEQUENCE</scope>
    <source>
        <strain evidence="3">DP1</strain>
    </source>
</reference>
<keyword evidence="1" id="KW-0802">TPR repeat</keyword>
<evidence type="ECO:0000313" key="4">
    <source>
        <dbReference type="Proteomes" id="UP001295684"/>
    </source>
</evidence>
<gene>
    <name evidence="3" type="ORF">ECRASSUSDP1_LOCUS26592</name>
</gene>
<accession>A0AAD1Y590</accession>
<dbReference type="EMBL" id="CAMPGE010027416">
    <property type="protein sequence ID" value="CAI2385050.1"/>
    <property type="molecule type" value="Genomic_DNA"/>
</dbReference>
<evidence type="ECO:0000256" key="1">
    <source>
        <dbReference type="PROSITE-ProRule" id="PRU00339"/>
    </source>
</evidence>
<proteinExistence type="predicted"/>
<name>A0AAD1Y590_EUPCR</name>
<organism evidence="3 4">
    <name type="scientific">Euplotes crassus</name>
    <dbReference type="NCBI Taxonomy" id="5936"/>
    <lineage>
        <taxon>Eukaryota</taxon>
        <taxon>Sar</taxon>
        <taxon>Alveolata</taxon>
        <taxon>Ciliophora</taxon>
        <taxon>Intramacronucleata</taxon>
        <taxon>Spirotrichea</taxon>
        <taxon>Hypotrichia</taxon>
        <taxon>Euplotida</taxon>
        <taxon>Euplotidae</taxon>
        <taxon>Moneuplotes</taxon>
    </lineage>
</organism>
<dbReference type="PROSITE" id="PS50005">
    <property type="entry name" value="TPR"/>
    <property type="match status" value="1"/>
</dbReference>
<feature type="region of interest" description="Disordered" evidence="2">
    <location>
        <begin position="100"/>
        <end position="153"/>
    </location>
</feature>
<keyword evidence="4" id="KW-1185">Reference proteome</keyword>
<dbReference type="AlphaFoldDB" id="A0AAD1Y590"/>
<dbReference type="InterPro" id="IPR011990">
    <property type="entry name" value="TPR-like_helical_dom_sf"/>
</dbReference>
<feature type="compositionally biased region" description="Polar residues" evidence="2">
    <location>
        <begin position="54"/>
        <end position="64"/>
    </location>
</feature>
<feature type="compositionally biased region" description="Basic and acidic residues" evidence="2">
    <location>
        <begin position="122"/>
        <end position="131"/>
    </location>
</feature>